<keyword evidence="6 9" id="KW-1133">Transmembrane helix</keyword>
<dbReference type="Proteomes" id="UP000294547">
    <property type="component" value="Unassembled WGS sequence"/>
</dbReference>
<evidence type="ECO:0000256" key="8">
    <source>
        <dbReference type="ARBA" id="ARBA00023136"/>
    </source>
</evidence>
<evidence type="ECO:0000256" key="3">
    <source>
        <dbReference type="ARBA" id="ARBA00022475"/>
    </source>
</evidence>
<keyword evidence="5 9" id="KW-0653">Protein transport</keyword>
<dbReference type="GO" id="GO:0008320">
    <property type="term" value="F:protein transmembrane transporter activity"/>
    <property type="evidence" value="ECO:0007669"/>
    <property type="project" value="UniProtKB-UniRule"/>
</dbReference>
<evidence type="ECO:0000256" key="1">
    <source>
        <dbReference type="ARBA" id="ARBA00004167"/>
    </source>
</evidence>
<dbReference type="InterPro" id="IPR018448">
    <property type="entry name" value="TatB"/>
</dbReference>
<dbReference type="GO" id="GO:0033281">
    <property type="term" value="C:TAT protein transport complex"/>
    <property type="evidence" value="ECO:0007669"/>
    <property type="project" value="UniProtKB-UniRule"/>
</dbReference>
<evidence type="ECO:0000313" key="11">
    <source>
        <dbReference type="EMBL" id="TDP87007.1"/>
    </source>
</evidence>
<dbReference type="GO" id="GO:0043953">
    <property type="term" value="P:protein transport by the Tat complex"/>
    <property type="evidence" value="ECO:0007669"/>
    <property type="project" value="UniProtKB-UniRule"/>
</dbReference>
<evidence type="ECO:0000256" key="6">
    <source>
        <dbReference type="ARBA" id="ARBA00022989"/>
    </source>
</evidence>
<accession>A0A4R6RLZ6</accession>
<feature type="region of interest" description="Disordered" evidence="10">
    <location>
        <begin position="87"/>
        <end position="157"/>
    </location>
</feature>
<dbReference type="Pfam" id="PF02416">
    <property type="entry name" value="TatA_B_E"/>
    <property type="match status" value="1"/>
</dbReference>
<dbReference type="AlphaFoldDB" id="A0A4R6RLZ6"/>
<keyword evidence="3 9" id="KW-1003">Cell membrane</keyword>
<evidence type="ECO:0000256" key="7">
    <source>
        <dbReference type="ARBA" id="ARBA00023010"/>
    </source>
</evidence>
<keyword evidence="2 9" id="KW-0813">Transport</keyword>
<dbReference type="InterPro" id="IPR003369">
    <property type="entry name" value="TatA/B/E"/>
</dbReference>
<evidence type="ECO:0000256" key="9">
    <source>
        <dbReference type="HAMAP-Rule" id="MF_00237"/>
    </source>
</evidence>
<dbReference type="Gene3D" id="1.20.5.3310">
    <property type="match status" value="1"/>
</dbReference>
<comment type="caution">
    <text evidence="11">The sequence shown here is derived from an EMBL/GenBank/DDBJ whole genome shotgun (WGS) entry which is preliminary data.</text>
</comment>
<feature type="region of interest" description="Disordered" evidence="10">
    <location>
        <begin position="164"/>
        <end position="183"/>
    </location>
</feature>
<dbReference type="EMBL" id="SNXY01000006">
    <property type="protein sequence ID" value="TDP87007.1"/>
    <property type="molecule type" value="Genomic_DNA"/>
</dbReference>
<feature type="compositionally biased region" description="Basic and acidic residues" evidence="10">
    <location>
        <begin position="87"/>
        <end position="98"/>
    </location>
</feature>
<dbReference type="NCBIfam" id="TIGR01410">
    <property type="entry name" value="tatB"/>
    <property type="match status" value="1"/>
</dbReference>
<dbReference type="PRINTS" id="PR01506">
    <property type="entry name" value="TATBPROTEIN"/>
</dbReference>
<evidence type="ECO:0000256" key="5">
    <source>
        <dbReference type="ARBA" id="ARBA00022927"/>
    </source>
</evidence>
<dbReference type="HAMAP" id="MF_00237">
    <property type="entry name" value="TatB"/>
    <property type="match status" value="1"/>
</dbReference>
<comment type="similarity">
    <text evidence="9">Belongs to the TatB family.</text>
</comment>
<evidence type="ECO:0000256" key="10">
    <source>
        <dbReference type="SAM" id="MobiDB-lite"/>
    </source>
</evidence>
<keyword evidence="7 9" id="KW-0811">Translocation</keyword>
<comment type="function">
    <text evidence="9">Part of the twin-arginine translocation (Tat) system that transports large folded proteins containing a characteristic twin-arginine motif in their signal peptide across membranes. Together with TatC, TatB is part of a receptor directly interacting with Tat signal peptides. TatB may form an oligomeric binding site that transiently accommodates folded Tat precursor proteins before their translocation.</text>
</comment>
<evidence type="ECO:0000313" key="12">
    <source>
        <dbReference type="Proteomes" id="UP000294547"/>
    </source>
</evidence>
<reference evidence="11 12" key="1">
    <citation type="submission" date="2019-03" db="EMBL/GenBank/DDBJ databases">
        <title>Genomic Encyclopedia of Type Strains, Phase IV (KMG-IV): sequencing the most valuable type-strain genomes for metagenomic binning, comparative biology and taxonomic classification.</title>
        <authorList>
            <person name="Goeker M."/>
        </authorList>
    </citation>
    <scope>NUCLEOTIDE SEQUENCE [LARGE SCALE GENOMIC DNA]</scope>
    <source>
        <strain evidence="11 12">DSM 102969</strain>
    </source>
</reference>
<dbReference type="PANTHER" id="PTHR33162">
    <property type="entry name" value="SEC-INDEPENDENT PROTEIN TRANSLOCASE PROTEIN TATA, CHLOROPLASTIC"/>
    <property type="match status" value="1"/>
</dbReference>
<sequence length="183" mass="18966">MLEIGWSEILVIAVVAIVVFPSKDLPKLLRTVGQTVGRVRRMAGDFQSQFNAALREAEREVDLEETRKQIQSVKDANPLTDVKRALDPLRNAGDEIRRSLTSPPPASDPRPPVGAVAVPNEPVKTGTAGETAAPEPSAIAPSEPAVVPSEPAPAPVVAAAPVSAEPVPAPAAPGGTPSEGSAR</sequence>
<dbReference type="PANTHER" id="PTHR33162:SF1">
    <property type="entry name" value="SEC-INDEPENDENT PROTEIN TRANSLOCASE PROTEIN TATA, CHLOROPLASTIC"/>
    <property type="match status" value="1"/>
</dbReference>
<comment type="subcellular location">
    <subcellularLocation>
        <location evidence="9">Cell membrane</location>
        <topology evidence="9">Single-pass membrane protein</topology>
    </subcellularLocation>
    <subcellularLocation>
        <location evidence="1">Membrane</location>
        <topology evidence="1">Single-pass membrane protein</topology>
    </subcellularLocation>
</comment>
<name>A0A4R6RLZ6_9HYPH</name>
<feature type="compositionally biased region" description="Low complexity" evidence="10">
    <location>
        <begin position="132"/>
        <end position="157"/>
    </location>
</feature>
<comment type="subunit">
    <text evidence="9">The Tat system comprises two distinct complexes: a TatABC complex, containing multiple copies of TatA, TatB and TatC subunits, and a separate TatA complex, containing only TatA subunits. Substrates initially bind to the TatABC complex, which probably triggers association of the separate TatA complex to form the active translocon.</text>
</comment>
<keyword evidence="12" id="KW-1185">Reference proteome</keyword>
<dbReference type="OrthoDB" id="7206969at2"/>
<feature type="compositionally biased region" description="Pro residues" evidence="10">
    <location>
        <begin position="102"/>
        <end position="112"/>
    </location>
</feature>
<keyword evidence="8 9" id="KW-0472">Membrane</keyword>
<evidence type="ECO:0000256" key="2">
    <source>
        <dbReference type="ARBA" id="ARBA00022448"/>
    </source>
</evidence>
<organism evidence="11 12">
    <name type="scientific">Oharaeibacter diazotrophicus</name>
    <dbReference type="NCBI Taxonomy" id="1920512"/>
    <lineage>
        <taxon>Bacteria</taxon>
        <taxon>Pseudomonadati</taxon>
        <taxon>Pseudomonadota</taxon>
        <taxon>Alphaproteobacteria</taxon>
        <taxon>Hyphomicrobiales</taxon>
        <taxon>Pleomorphomonadaceae</taxon>
        <taxon>Oharaeibacter</taxon>
    </lineage>
</organism>
<gene>
    <name evidence="9" type="primary">tatB</name>
    <name evidence="11" type="ORF">EDD54_0892</name>
</gene>
<dbReference type="RefSeq" id="WP_126536203.1">
    <property type="nucleotide sequence ID" value="NZ_BSPM01000008.1"/>
</dbReference>
<evidence type="ECO:0000256" key="4">
    <source>
        <dbReference type="ARBA" id="ARBA00022692"/>
    </source>
</evidence>
<keyword evidence="4 9" id="KW-0812">Transmembrane</keyword>
<protein>
    <recommendedName>
        <fullName evidence="9">Sec-independent protein translocase protein TatB</fullName>
    </recommendedName>
</protein>
<proteinExistence type="inferred from homology"/>